<dbReference type="RefSeq" id="WP_133432072.1">
    <property type="nucleotide sequence ID" value="NZ_SCWA01000010.1"/>
</dbReference>
<organism evidence="1 2">
    <name type="scientific">Macrococcus brunensis</name>
    <dbReference type="NCBI Taxonomy" id="198483"/>
    <lineage>
        <taxon>Bacteria</taxon>
        <taxon>Bacillati</taxon>
        <taxon>Bacillota</taxon>
        <taxon>Bacilli</taxon>
        <taxon>Bacillales</taxon>
        <taxon>Staphylococcaceae</taxon>
        <taxon>Macrococcus</taxon>
    </lineage>
</organism>
<reference evidence="1 2" key="1">
    <citation type="submission" date="2019-01" db="EMBL/GenBank/DDBJ databases">
        <title>Draft genome sequences of the type strains of six Macrococcus species.</title>
        <authorList>
            <person name="Mazhar S."/>
            <person name="Altermann E."/>
            <person name="Hill C."/>
            <person name="Mcauliffe O."/>
        </authorList>
    </citation>
    <scope>NUCLEOTIDE SEQUENCE [LARGE SCALE GENOMIC DNA]</scope>
    <source>
        <strain evidence="1 2">CCM4811</strain>
    </source>
</reference>
<name>A0A4R6BDD5_9STAP</name>
<dbReference type="OrthoDB" id="2417912at2"/>
<comment type="caution">
    <text evidence="1">The sequence shown here is derived from an EMBL/GenBank/DDBJ whole genome shotgun (WGS) entry which is preliminary data.</text>
</comment>
<sequence>MAYINFIMGWKNQDLQVLKEICDPGLKVFFVDSDNQQIEYDYHQFINLLDIRFQNVQDWQFDIINRYNRYDEELILSNVTRENSQQELIEPLAFCIFTFKKSKEPKLIRMYMETKLNQQKY</sequence>
<dbReference type="EMBL" id="SCWA01000010">
    <property type="protein sequence ID" value="TDL97767.1"/>
    <property type="molecule type" value="Genomic_DNA"/>
</dbReference>
<gene>
    <name evidence="1" type="ORF">ERX27_06735</name>
</gene>
<evidence type="ECO:0000313" key="2">
    <source>
        <dbReference type="Proteomes" id="UP000295310"/>
    </source>
</evidence>
<dbReference type="AlphaFoldDB" id="A0A4R6BDD5"/>
<protein>
    <recommendedName>
        <fullName evidence="3">Nuclear transport factor 2 family protein</fullName>
    </recommendedName>
</protein>
<keyword evidence="2" id="KW-1185">Reference proteome</keyword>
<evidence type="ECO:0008006" key="3">
    <source>
        <dbReference type="Google" id="ProtNLM"/>
    </source>
</evidence>
<evidence type="ECO:0000313" key="1">
    <source>
        <dbReference type="EMBL" id="TDL97767.1"/>
    </source>
</evidence>
<proteinExistence type="predicted"/>
<accession>A0A4R6BDD5</accession>
<dbReference type="Proteomes" id="UP000295310">
    <property type="component" value="Unassembled WGS sequence"/>
</dbReference>